<dbReference type="AlphaFoldDB" id="A0A8S9XTV1"/>
<dbReference type="InterPro" id="IPR037104">
    <property type="entry name" value="Annexin_sf"/>
</dbReference>
<evidence type="ECO:0000256" key="8">
    <source>
        <dbReference type="ARBA" id="ARBA00023216"/>
    </source>
</evidence>
<dbReference type="FunFam" id="1.10.220.10:FF:000010">
    <property type="entry name" value="Annexin"/>
    <property type="match status" value="1"/>
</dbReference>
<keyword evidence="3 15" id="KW-0732">Signal</keyword>
<evidence type="ECO:0000256" key="13">
    <source>
        <dbReference type="RuleBase" id="RU003540"/>
    </source>
</evidence>
<dbReference type="GO" id="GO:0005576">
    <property type="term" value="C:extracellular region"/>
    <property type="evidence" value="ECO:0007669"/>
    <property type="project" value="TreeGrafter"/>
</dbReference>
<comment type="domain">
    <text evidence="13">A pair of annexin repeats may form one binding site for calcium and phospholipid.</text>
</comment>
<keyword evidence="11" id="KW-0961">Cell wall biogenesis/degradation</keyword>
<dbReference type="InterPro" id="IPR012334">
    <property type="entry name" value="Pectin_lyas_fold"/>
</dbReference>
<evidence type="ECO:0000313" key="16">
    <source>
        <dbReference type="EMBL" id="KAF6211526.1"/>
    </source>
</evidence>
<gene>
    <name evidence="16" type="ORF">GE061_012039</name>
</gene>
<evidence type="ECO:0000313" key="17">
    <source>
        <dbReference type="Proteomes" id="UP000466442"/>
    </source>
</evidence>
<organism evidence="16 17">
    <name type="scientific">Apolygus lucorum</name>
    <name type="common">Small green plant bug</name>
    <name type="synonym">Lygocoris lucorum</name>
    <dbReference type="NCBI Taxonomy" id="248454"/>
    <lineage>
        <taxon>Eukaryota</taxon>
        <taxon>Metazoa</taxon>
        <taxon>Ecdysozoa</taxon>
        <taxon>Arthropoda</taxon>
        <taxon>Hexapoda</taxon>
        <taxon>Insecta</taxon>
        <taxon>Pterygota</taxon>
        <taxon>Neoptera</taxon>
        <taxon>Paraneoptera</taxon>
        <taxon>Hemiptera</taxon>
        <taxon>Heteroptera</taxon>
        <taxon>Panheteroptera</taxon>
        <taxon>Cimicomorpha</taxon>
        <taxon>Miridae</taxon>
        <taxon>Mirini</taxon>
        <taxon>Apolygus</taxon>
    </lineage>
</organism>
<dbReference type="PANTHER" id="PTHR31884">
    <property type="entry name" value="POLYGALACTURONASE"/>
    <property type="match status" value="1"/>
</dbReference>
<comment type="similarity">
    <text evidence="1 13">Belongs to the annexin family.</text>
</comment>
<sequence length="1011" mass="111489">MKFTLYALGLLVAVASAADIYNIEQLEAAKKAKDKNIVLKNIHVPAGKSLELQGFQPGTKITFTGRITFGYLEWKGPLVIIKGDKLTVEGKPGHLIDGEGHRWWDVLGGNGGKTKPYGIYCQLTHSVVNGLSVKNSPKHCFAINACEHTDFIGITVDNADGHKKGGHNTDGFDVAKSHHISIQNSKVNNQDDCLAINSGTNIVFKNNICEGGHGIAVAVGGYDVNEAKNILIKDCQVIKNNIGIRVKTLLNGKGIVDGITFDNVILKDISEIGIVIIGNYLNSGPRGDPTGDLPIHNLVINNVRGNVLKNGTNHQIWVKNAKNWKWNSNVVGGTKKMPCKGLPNGLKISFDRFLNHKVRMSPSICGILMCVAVASAVDVWNLQQLEAAKRGNDRTINVRDIFVPAGQTLNFEFVKPGTTIVFRGRVTFGFKQWKGPLIILKGRNLKIKGGAGHIFDGEGRRWWDGTGTNSGTIKPYMFYVQLTDSSVRGLTIKNSPAHTFAINDCNHISINNIMIDNRDGNRFGGHNTDGFDVAKSSRVIIANSTIYNQDDCLAINSGTDITFQRNKCIGGHGIAVAVGGYQVNEARNIRIRGCRCIKTKYGVRIKTLSGGRGIVKGVAIENILLKEVTDAGILIIGNYLNSGPKGEPTVGIPVEDVTVNNVRGTVLAKGTNVNVLLANGVARNWRWNSNIQGGRRQCRPTLFTAMNFNARADAAVLHSAMKRFSYESDCLINIICKRDFEQRLEIVKEYKTLFGVDFQEHLKSKLGGNMRNLMVAMTTPLPHFFARELHDAMYGPGTTESVLVEILCTLTNRAIKYISAAYKELYKKTLESDLVADTSGHFRKLCVSLLQGNRNENEGVDINLARYDAKRLYEAGVARWGTDESVFNSILVSQNYLQLRQVFVEYFELTKHTIEQAIEEEFSGDIKKGLLALVKCIKNKSGYYAERLHKSMKGLGTDDKTLIRIIVTRSEVDLGDIKKCFKKLYGGTLEEWITDDTSGDYRKALLTIVEE</sequence>
<evidence type="ECO:0000256" key="7">
    <source>
        <dbReference type="ARBA" id="ARBA00023157"/>
    </source>
</evidence>
<dbReference type="InterPro" id="IPR050434">
    <property type="entry name" value="Glycosyl_hydrlase_28"/>
</dbReference>
<dbReference type="SUPFAM" id="SSF47874">
    <property type="entry name" value="Annexin"/>
    <property type="match status" value="1"/>
</dbReference>
<dbReference type="Proteomes" id="UP000466442">
    <property type="component" value="Unassembled WGS sequence"/>
</dbReference>
<dbReference type="InterPro" id="IPR011050">
    <property type="entry name" value="Pectin_lyase_fold/virulence"/>
</dbReference>
<evidence type="ECO:0000256" key="4">
    <source>
        <dbReference type="ARBA" id="ARBA00022737"/>
    </source>
</evidence>
<evidence type="ECO:0000256" key="2">
    <source>
        <dbReference type="ARBA" id="ARBA00008834"/>
    </source>
</evidence>
<comment type="similarity">
    <text evidence="2 14">Belongs to the glycosyl hydrolase 28 family.</text>
</comment>
<dbReference type="InterPro" id="IPR001464">
    <property type="entry name" value="Annexin"/>
</dbReference>
<accession>A0A8S9XTV1</accession>
<keyword evidence="6 13" id="KW-0106">Calcium</keyword>
<comment type="caution">
    <text evidence="16">The sequence shown here is derived from an EMBL/GenBank/DDBJ whole genome shotgun (WGS) entry which is preliminary data.</text>
</comment>
<keyword evidence="10 13" id="KW-0111">Calcium/phospholipid-binding</keyword>
<feature type="signal peptide" evidence="15">
    <location>
        <begin position="1"/>
        <end position="17"/>
    </location>
</feature>
<protein>
    <recommendedName>
        <fullName evidence="13">Annexin</fullName>
        <ecNumber evidence="14">3.2.1.-</ecNumber>
    </recommendedName>
</protein>
<evidence type="ECO:0000256" key="5">
    <source>
        <dbReference type="ARBA" id="ARBA00022801"/>
    </source>
</evidence>
<evidence type="ECO:0000256" key="12">
    <source>
        <dbReference type="ARBA" id="ARBA00034074"/>
    </source>
</evidence>
<keyword evidence="7" id="KW-1015">Disulfide bond</keyword>
<dbReference type="PROSITE" id="PS51897">
    <property type="entry name" value="ANNEXIN_2"/>
    <property type="match status" value="4"/>
</dbReference>
<dbReference type="InterPro" id="IPR018252">
    <property type="entry name" value="Annexin_repeat_CS"/>
</dbReference>
<dbReference type="Pfam" id="PF00295">
    <property type="entry name" value="Glyco_hydro_28"/>
    <property type="match status" value="2"/>
</dbReference>
<evidence type="ECO:0000256" key="3">
    <source>
        <dbReference type="ARBA" id="ARBA00022729"/>
    </source>
</evidence>
<dbReference type="SUPFAM" id="SSF51126">
    <property type="entry name" value="Pectin lyase-like"/>
    <property type="match status" value="2"/>
</dbReference>
<evidence type="ECO:0000256" key="9">
    <source>
        <dbReference type="ARBA" id="ARBA00023295"/>
    </source>
</evidence>
<evidence type="ECO:0000256" key="15">
    <source>
        <dbReference type="SAM" id="SignalP"/>
    </source>
</evidence>
<evidence type="ECO:0000256" key="14">
    <source>
        <dbReference type="RuleBase" id="RU361169"/>
    </source>
</evidence>
<dbReference type="GO" id="GO:0004650">
    <property type="term" value="F:polygalacturonase activity"/>
    <property type="evidence" value="ECO:0007669"/>
    <property type="project" value="UniProtKB-EC"/>
</dbReference>
<dbReference type="Gene3D" id="1.10.220.10">
    <property type="entry name" value="Annexin"/>
    <property type="match status" value="4"/>
</dbReference>
<evidence type="ECO:0000256" key="10">
    <source>
        <dbReference type="ARBA" id="ARBA00023302"/>
    </source>
</evidence>
<dbReference type="EMBL" id="WIXP02000004">
    <property type="protein sequence ID" value="KAF6211526.1"/>
    <property type="molecule type" value="Genomic_DNA"/>
</dbReference>
<keyword evidence="5 14" id="KW-0378">Hydrolase</keyword>
<dbReference type="SMART" id="SM00335">
    <property type="entry name" value="ANX"/>
    <property type="match status" value="4"/>
</dbReference>
<evidence type="ECO:0000256" key="11">
    <source>
        <dbReference type="ARBA" id="ARBA00023316"/>
    </source>
</evidence>
<dbReference type="InterPro" id="IPR018502">
    <property type="entry name" value="Annexin_repeat"/>
</dbReference>
<comment type="catalytic activity">
    <reaction evidence="12">
        <text>(1,4-alpha-D-galacturonosyl)n+m + H2O = (1,4-alpha-D-galacturonosyl)n + (1,4-alpha-D-galacturonosyl)m.</text>
        <dbReference type="EC" id="3.2.1.15"/>
    </reaction>
</comment>
<dbReference type="FunFam" id="1.10.220.10:FF:000002">
    <property type="entry name" value="Annexin"/>
    <property type="match status" value="1"/>
</dbReference>
<dbReference type="InterPro" id="IPR000743">
    <property type="entry name" value="Glyco_hydro_28"/>
</dbReference>
<evidence type="ECO:0000256" key="6">
    <source>
        <dbReference type="ARBA" id="ARBA00022837"/>
    </source>
</evidence>
<name>A0A8S9XTV1_APOLU</name>
<dbReference type="InterPro" id="IPR006626">
    <property type="entry name" value="PbH1"/>
</dbReference>
<dbReference type="Gene3D" id="2.160.20.10">
    <property type="entry name" value="Single-stranded right-handed beta-helix, Pectin lyase-like"/>
    <property type="match status" value="2"/>
</dbReference>
<dbReference type="GO" id="GO:0005544">
    <property type="term" value="F:calcium-dependent phospholipid binding"/>
    <property type="evidence" value="ECO:0007669"/>
    <property type="project" value="UniProtKB-KW"/>
</dbReference>
<dbReference type="FunFam" id="1.10.220.10:FF:000001">
    <property type="entry name" value="Annexin"/>
    <property type="match status" value="1"/>
</dbReference>
<keyword evidence="17" id="KW-1185">Reference proteome</keyword>
<dbReference type="GO" id="GO:0045490">
    <property type="term" value="P:pectin catabolic process"/>
    <property type="evidence" value="ECO:0007669"/>
    <property type="project" value="TreeGrafter"/>
</dbReference>
<dbReference type="Pfam" id="PF00191">
    <property type="entry name" value="Annexin"/>
    <property type="match status" value="4"/>
</dbReference>
<proteinExistence type="inferred from homology"/>
<reference evidence="16" key="1">
    <citation type="journal article" date="2021" name="Mol. Ecol. Resour.">
        <title>Apolygus lucorum genome provides insights into omnivorousness and mesophyll feeding.</title>
        <authorList>
            <person name="Liu Y."/>
            <person name="Liu H."/>
            <person name="Wang H."/>
            <person name="Huang T."/>
            <person name="Liu B."/>
            <person name="Yang B."/>
            <person name="Yin L."/>
            <person name="Li B."/>
            <person name="Zhang Y."/>
            <person name="Zhang S."/>
            <person name="Jiang F."/>
            <person name="Zhang X."/>
            <person name="Ren Y."/>
            <person name="Wang B."/>
            <person name="Wang S."/>
            <person name="Lu Y."/>
            <person name="Wu K."/>
            <person name="Fan W."/>
            <person name="Wang G."/>
        </authorList>
    </citation>
    <scope>NUCLEOTIDE SEQUENCE</scope>
    <source>
        <strain evidence="16">12Hb</strain>
    </source>
</reference>
<dbReference type="EC" id="3.2.1.-" evidence="14"/>
<evidence type="ECO:0000256" key="1">
    <source>
        <dbReference type="ARBA" id="ARBA00007831"/>
    </source>
</evidence>
<dbReference type="SMART" id="SM00710">
    <property type="entry name" value="PbH1"/>
    <property type="match status" value="12"/>
</dbReference>
<dbReference type="GO" id="GO:0071555">
    <property type="term" value="P:cell wall organization"/>
    <property type="evidence" value="ECO:0007669"/>
    <property type="project" value="UniProtKB-KW"/>
</dbReference>
<dbReference type="GO" id="GO:0005509">
    <property type="term" value="F:calcium ion binding"/>
    <property type="evidence" value="ECO:0007669"/>
    <property type="project" value="InterPro"/>
</dbReference>
<keyword evidence="4 13" id="KW-0677">Repeat</keyword>
<dbReference type="PANTHER" id="PTHR31884:SF1">
    <property type="entry name" value="POLYGALACTURONASE"/>
    <property type="match status" value="1"/>
</dbReference>
<dbReference type="PRINTS" id="PR00196">
    <property type="entry name" value="ANNEXIN"/>
</dbReference>
<dbReference type="PROSITE" id="PS00223">
    <property type="entry name" value="ANNEXIN_1"/>
    <property type="match status" value="1"/>
</dbReference>
<dbReference type="OrthoDB" id="6747294at2759"/>
<feature type="chain" id="PRO_5035770168" description="Annexin" evidence="15">
    <location>
        <begin position="18"/>
        <end position="1011"/>
    </location>
</feature>
<keyword evidence="8 13" id="KW-0041">Annexin</keyword>
<keyword evidence="9 14" id="KW-0326">Glycosidase</keyword>